<keyword evidence="2" id="KW-1185">Reference proteome</keyword>
<evidence type="ECO:0000313" key="1">
    <source>
        <dbReference type="EMBL" id="KXT09553.1"/>
    </source>
</evidence>
<sequence length="180" mass="19843">MMTPDVVVLALWPGASRDEVEVYSNEYRSTYPGARMETLAVTKRDAAMLMNHEKADIRCLSASDSVVIHMFGQEAAETIGRTMNVQQLIYDAAPKAFLARTFRPPYQLLVSACYLLCAPILGSDSLYDDQTWTKQDLEASYLLPPTVKRCYSPGICKVGDSDIAMEAAMSSVNRSCAIIA</sequence>
<dbReference type="AlphaFoldDB" id="A0A139I476"/>
<reference evidence="1 2" key="1">
    <citation type="submission" date="2015-07" db="EMBL/GenBank/DDBJ databases">
        <title>Comparative genomics of the Sigatoka disease complex on banana suggests a link between parallel evolutionary changes in Pseudocercospora fijiensis and Pseudocercospora eumusae and increased virulence on the banana host.</title>
        <authorList>
            <person name="Chang T.-C."/>
            <person name="Salvucci A."/>
            <person name="Crous P.W."/>
            <person name="Stergiopoulos I."/>
        </authorList>
    </citation>
    <scope>NUCLEOTIDE SEQUENCE [LARGE SCALE GENOMIC DNA]</scope>
    <source>
        <strain evidence="1 2">CBS 116634</strain>
    </source>
</reference>
<organism evidence="1 2">
    <name type="scientific">Pseudocercospora musae</name>
    <dbReference type="NCBI Taxonomy" id="113226"/>
    <lineage>
        <taxon>Eukaryota</taxon>
        <taxon>Fungi</taxon>
        <taxon>Dikarya</taxon>
        <taxon>Ascomycota</taxon>
        <taxon>Pezizomycotina</taxon>
        <taxon>Dothideomycetes</taxon>
        <taxon>Dothideomycetidae</taxon>
        <taxon>Mycosphaerellales</taxon>
        <taxon>Mycosphaerellaceae</taxon>
        <taxon>Pseudocercospora</taxon>
    </lineage>
</organism>
<dbReference type="EMBL" id="LFZO01000328">
    <property type="protein sequence ID" value="KXT09553.1"/>
    <property type="molecule type" value="Genomic_DNA"/>
</dbReference>
<name>A0A139I476_9PEZI</name>
<comment type="caution">
    <text evidence="1">The sequence shown here is derived from an EMBL/GenBank/DDBJ whole genome shotgun (WGS) entry which is preliminary data.</text>
</comment>
<accession>A0A139I476</accession>
<gene>
    <name evidence="1" type="ORF">AC579_239</name>
</gene>
<evidence type="ECO:0000313" key="2">
    <source>
        <dbReference type="Proteomes" id="UP000073492"/>
    </source>
</evidence>
<proteinExistence type="predicted"/>
<dbReference type="STRING" id="113226.A0A139I476"/>
<dbReference type="OrthoDB" id="77878at2759"/>
<protein>
    <submittedName>
        <fullName evidence="1">Uncharacterized protein</fullName>
    </submittedName>
</protein>
<dbReference type="Proteomes" id="UP000073492">
    <property type="component" value="Unassembled WGS sequence"/>
</dbReference>